<dbReference type="AlphaFoldDB" id="A0A0C3QQH9"/>
<dbReference type="Proteomes" id="UP000054248">
    <property type="component" value="Unassembled WGS sequence"/>
</dbReference>
<feature type="domain" description="DUF6593" evidence="1">
    <location>
        <begin position="288"/>
        <end position="427"/>
    </location>
</feature>
<dbReference type="HOGENOM" id="CLU_642812_0_0_1"/>
<organism evidence="2 3">
    <name type="scientific">Tulasnella calospora MUT 4182</name>
    <dbReference type="NCBI Taxonomy" id="1051891"/>
    <lineage>
        <taxon>Eukaryota</taxon>
        <taxon>Fungi</taxon>
        <taxon>Dikarya</taxon>
        <taxon>Basidiomycota</taxon>
        <taxon>Agaricomycotina</taxon>
        <taxon>Agaricomycetes</taxon>
        <taxon>Cantharellales</taxon>
        <taxon>Tulasnellaceae</taxon>
        <taxon>Tulasnella</taxon>
    </lineage>
</organism>
<keyword evidence="3" id="KW-1185">Reference proteome</keyword>
<reference evidence="2 3" key="1">
    <citation type="submission" date="2014-04" db="EMBL/GenBank/DDBJ databases">
        <authorList>
            <consortium name="DOE Joint Genome Institute"/>
            <person name="Kuo A."/>
            <person name="Girlanda M."/>
            <person name="Perotto S."/>
            <person name="Kohler A."/>
            <person name="Nagy L.G."/>
            <person name="Floudas D."/>
            <person name="Copeland A."/>
            <person name="Barry K.W."/>
            <person name="Cichocki N."/>
            <person name="Veneault-Fourrey C."/>
            <person name="LaButti K."/>
            <person name="Lindquist E.A."/>
            <person name="Lipzen A."/>
            <person name="Lundell T."/>
            <person name="Morin E."/>
            <person name="Murat C."/>
            <person name="Sun H."/>
            <person name="Tunlid A."/>
            <person name="Henrissat B."/>
            <person name="Grigoriev I.V."/>
            <person name="Hibbett D.S."/>
            <person name="Martin F."/>
            <person name="Nordberg H.P."/>
            <person name="Cantor M.N."/>
            <person name="Hua S.X."/>
        </authorList>
    </citation>
    <scope>NUCLEOTIDE SEQUENCE [LARGE SCALE GENOMIC DNA]</scope>
    <source>
        <strain evidence="2 3">MUT 4182</strain>
    </source>
</reference>
<evidence type="ECO:0000313" key="2">
    <source>
        <dbReference type="EMBL" id="KIO30776.1"/>
    </source>
</evidence>
<accession>A0A0C3QQH9</accession>
<evidence type="ECO:0000259" key="1">
    <source>
        <dbReference type="Pfam" id="PF20236"/>
    </source>
</evidence>
<dbReference type="InterPro" id="IPR046528">
    <property type="entry name" value="DUF6593"/>
</dbReference>
<gene>
    <name evidence="2" type="ORF">M407DRAFT_222389</name>
</gene>
<dbReference type="EMBL" id="KN822968">
    <property type="protein sequence ID" value="KIO30776.1"/>
    <property type="molecule type" value="Genomic_DNA"/>
</dbReference>
<feature type="domain" description="DUF6593" evidence="1">
    <location>
        <begin position="27"/>
        <end position="178"/>
    </location>
</feature>
<evidence type="ECO:0000313" key="3">
    <source>
        <dbReference type="Proteomes" id="UP000054248"/>
    </source>
</evidence>
<reference evidence="3" key="2">
    <citation type="submission" date="2015-01" db="EMBL/GenBank/DDBJ databases">
        <title>Evolutionary Origins and Diversification of the Mycorrhizal Mutualists.</title>
        <authorList>
            <consortium name="DOE Joint Genome Institute"/>
            <consortium name="Mycorrhizal Genomics Consortium"/>
            <person name="Kohler A."/>
            <person name="Kuo A."/>
            <person name="Nagy L.G."/>
            <person name="Floudas D."/>
            <person name="Copeland A."/>
            <person name="Barry K.W."/>
            <person name="Cichocki N."/>
            <person name="Veneault-Fourrey C."/>
            <person name="LaButti K."/>
            <person name="Lindquist E.A."/>
            <person name="Lipzen A."/>
            <person name="Lundell T."/>
            <person name="Morin E."/>
            <person name="Murat C."/>
            <person name="Riley R."/>
            <person name="Ohm R."/>
            <person name="Sun H."/>
            <person name="Tunlid A."/>
            <person name="Henrissat B."/>
            <person name="Grigoriev I.V."/>
            <person name="Hibbett D.S."/>
            <person name="Martin F."/>
        </authorList>
    </citation>
    <scope>NUCLEOTIDE SEQUENCE [LARGE SCALE GENOMIC DNA]</scope>
    <source>
        <strain evidence="3">MUT 4182</strain>
    </source>
</reference>
<name>A0A0C3QQH9_9AGAM</name>
<sequence>MDGPSRTSGSSAAPTADDMVRLNWTRNSVYNTIISSEDNEIMYEVSTPNIFSLTKRLTTITRMDKSSGQKVFAGEIAWKATQNRAQVRVGWQNCEWTLAQEWLKNPKGISTAKTFTAAQGAQYRWKLRNLKYHLTCPEDPEEGRNPSLAIFNCPFLKGLSPAYLEVSSSALHNLDYILGKLTSSVMAAISLGLVIREKCRKDQSAHSFPLSILLDYSGLSYRIEHRADVVTIYGLHDRAAALAFCSKVCEILSTTNEPVTVMDAPPRSSSSSPPPMADDMIRLNWTRNSPFNTIIASEDNEIMYGVWILNNFINRVTTVTRSTRQGLRRKGLCRRNCLESVEDPHPDSDWMAKLRVDVGSRMVQWPQLQRHLNLTSAGNPPEGRSPSLAIFRCPFMKEAWLDVSESVINSLDYILVALLILEKMRRE</sequence>
<dbReference type="Pfam" id="PF20236">
    <property type="entry name" value="DUF6593"/>
    <property type="match status" value="2"/>
</dbReference>
<dbReference type="OrthoDB" id="3360976at2759"/>
<proteinExistence type="predicted"/>
<protein>
    <recommendedName>
        <fullName evidence="1">DUF6593 domain-containing protein</fullName>
    </recommendedName>
</protein>